<comment type="caution">
    <text evidence="3">The sequence shown here is derived from an EMBL/GenBank/DDBJ whole genome shotgun (WGS) entry which is preliminary data.</text>
</comment>
<dbReference type="Proteomes" id="UP001519924">
    <property type="component" value="Unassembled WGS sequence"/>
</dbReference>
<evidence type="ECO:0000259" key="2">
    <source>
        <dbReference type="Pfam" id="PF11860"/>
    </source>
</evidence>
<dbReference type="Pfam" id="PF11860">
    <property type="entry name" value="Muramidase"/>
    <property type="match status" value="1"/>
</dbReference>
<name>A0ABS7F1Z5_9PROT</name>
<protein>
    <submittedName>
        <fullName evidence="3">N-acetylmuramidase family protein</fullName>
    </submittedName>
</protein>
<feature type="region of interest" description="Disordered" evidence="1">
    <location>
        <begin position="282"/>
        <end position="302"/>
    </location>
</feature>
<dbReference type="InterPro" id="IPR036366">
    <property type="entry name" value="PGBDSf"/>
</dbReference>
<dbReference type="InterPro" id="IPR036365">
    <property type="entry name" value="PGBD-like_sf"/>
</dbReference>
<accession>A0ABS7F1Z5</accession>
<dbReference type="EMBL" id="JAHZUY010000018">
    <property type="protein sequence ID" value="MBW8269641.1"/>
    <property type="molecule type" value="Genomic_DNA"/>
</dbReference>
<evidence type="ECO:0000256" key="1">
    <source>
        <dbReference type="SAM" id="MobiDB-lite"/>
    </source>
</evidence>
<reference evidence="3 4" key="1">
    <citation type="submission" date="2021-08" db="EMBL/GenBank/DDBJ databases">
        <title>Caldovatus sediminis gen. nov., sp. nov., a moderately thermophilic bacterium isolated from a hot spring.</title>
        <authorList>
            <person name="Hu C.-J."/>
            <person name="Li W.-J."/>
            <person name="Xian W.-D."/>
        </authorList>
    </citation>
    <scope>NUCLEOTIDE SEQUENCE [LARGE SCALE GENOMIC DNA]</scope>
    <source>
        <strain evidence="3 4">SYSU G05006</strain>
    </source>
</reference>
<dbReference type="Gene3D" id="1.10.101.10">
    <property type="entry name" value="PGBD-like superfamily/PGBD"/>
    <property type="match status" value="1"/>
</dbReference>
<sequence length="302" mass="32047">MTPFAGKGLPLTDQGFRTALGLAGLGGDPAADAPRLWAVLQVESAGFGFDARRRPRLLFERHVFRRETGGAYDAEAPDLSHPTPGGHGPAAAQYRRLARALALCARDGRGPEPALRSGSWGLGQVMGFNAEQLGYPSAAAMVAAMRESEDAQLRAVAAFLRRHDLAAALRAGDWRAVARAYNGAGFAQGRYDERLREAHARFVARGVPDLALRQTQAALLYCGFDPRGVDGVPGPGTRRAIRAWRRAVGAGEGETLDAALRERLLRQAGLAALLPARAGPRPRNRYGAASRASAAAGSIRPS</sequence>
<feature type="domain" description="N-acetylmuramidase" evidence="2">
    <location>
        <begin position="34"/>
        <end position="202"/>
    </location>
</feature>
<dbReference type="SUPFAM" id="SSF47090">
    <property type="entry name" value="PGBD-like"/>
    <property type="match status" value="1"/>
</dbReference>
<evidence type="ECO:0000313" key="4">
    <source>
        <dbReference type="Proteomes" id="UP001519924"/>
    </source>
</evidence>
<proteinExistence type="predicted"/>
<dbReference type="InterPro" id="IPR024408">
    <property type="entry name" value="Muramidase"/>
</dbReference>
<keyword evidence="4" id="KW-1185">Reference proteome</keyword>
<dbReference type="RefSeq" id="WP_220117394.1">
    <property type="nucleotide sequence ID" value="NZ_JAHZUY010000018.1"/>
</dbReference>
<evidence type="ECO:0000313" key="3">
    <source>
        <dbReference type="EMBL" id="MBW8269641.1"/>
    </source>
</evidence>
<gene>
    <name evidence="3" type="ORF">K1J50_09100</name>
</gene>
<organism evidence="3 4">
    <name type="scientific">Caldovatus aquaticus</name>
    <dbReference type="NCBI Taxonomy" id="2865671"/>
    <lineage>
        <taxon>Bacteria</taxon>
        <taxon>Pseudomonadati</taxon>
        <taxon>Pseudomonadota</taxon>
        <taxon>Alphaproteobacteria</taxon>
        <taxon>Acetobacterales</taxon>
        <taxon>Roseomonadaceae</taxon>
        <taxon>Caldovatus</taxon>
    </lineage>
</organism>